<accession>A0A0B6S1Y5</accession>
<dbReference type="KEGG" id="bgp:BGL_2c02780"/>
<sequence length="474" mass="49766">MTRHAGAPPARIGRYVVERVLGRGAMGTVYLATDPHIQRQVALKTIRAELLRDAHEGGDAADAELPARFINEARAAGRLVHPHIVGVFDYGEADGVAYLALEYVRGETLAARLAAHAGNGSTMPPPRVLVWFAQLLDALAYAHEAGVIHRDVKPANLLIAPRGECKITDFGIAQLDTGRLTQAGMLIGTPRYMSPEQYAGAPVDARSDLYSAGVVLYEMLTGQCPFTGSSAAVMRQVLDEPPAPPSSRVPGLPAALDALVLKALEKAPDARYASARAWRGAVLALLDTLAAPRDPDETIVAAPLARPALAPPPEAAGARTLPGGWSVELLAQLERRLADHVGPVASRLVRRAAALASDSRTLAAALARHLPDEAARHDVDTLLQRHAAAGTGATDRVHAAHVGGTAAEAAASPMLDPARIDAAARRLATHLGPIARLVAQRAAVGADTATFHARLVDALPASVDKVAFLRELDA</sequence>
<gene>
    <name evidence="9" type="ORF">BGL_2c02780</name>
</gene>
<evidence type="ECO:0000256" key="1">
    <source>
        <dbReference type="ARBA" id="ARBA00012513"/>
    </source>
</evidence>
<dbReference type="PANTHER" id="PTHR43289:SF34">
    <property type="entry name" value="SERINE_THREONINE-PROTEIN KINASE YBDM-RELATED"/>
    <property type="match status" value="1"/>
</dbReference>
<dbReference type="GO" id="GO:0004674">
    <property type="term" value="F:protein serine/threonine kinase activity"/>
    <property type="evidence" value="ECO:0007669"/>
    <property type="project" value="UniProtKB-KW"/>
</dbReference>
<dbReference type="EMBL" id="CP002581">
    <property type="protein sequence ID" value="AJK48374.1"/>
    <property type="molecule type" value="Genomic_DNA"/>
</dbReference>
<keyword evidence="2 9" id="KW-0723">Serine/threonine-protein kinase</keyword>
<evidence type="ECO:0000313" key="10">
    <source>
        <dbReference type="Proteomes" id="UP000031838"/>
    </source>
</evidence>
<dbReference type="GO" id="GO:0005524">
    <property type="term" value="F:ATP binding"/>
    <property type="evidence" value="ECO:0007669"/>
    <property type="project" value="UniProtKB-UniRule"/>
</dbReference>
<dbReference type="Pfam" id="PF26309">
    <property type="entry name" value="DUF8082"/>
    <property type="match status" value="1"/>
</dbReference>
<dbReference type="PROSITE" id="PS50011">
    <property type="entry name" value="PROTEIN_KINASE_DOM"/>
    <property type="match status" value="1"/>
</dbReference>
<dbReference type="EC" id="2.7.11.1" evidence="1"/>
<evidence type="ECO:0000256" key="6">
    <source>
        <dbReference type="ARBA" id="ARBA00022840"/>
    </source>
</evidence>
<dbReference type="HOGENOM" id="CLU_000288_63_44_4"/>
<evidence type="ECO:0000256" key="4">
    <source>
        <dbReference type="ARBA" id="ARBA00022741"/>
    </source>
</evidence>
<dbReference type="SUPFAM" id="SSF56112">
    <property type="entry name" value="Protein kinase-like (PK-like)"/>
    <property type="match status" value="1"/>
</dbReference>
<proteinExistence type="predicted"/>
<dbReference type="InterPro" id="IPR011009">
    <property type="entry name" value="Kinase-like_dom_sf"/>
</dbReference>
<dbReference type="InterPro" id="IPR058395">
    <property type="entry name" value="DUF8082"/>
</dbReference>
<keyword evidence="5 9" id="KW-0418">Kinase</keyword>
<evidence type="ECO:0000259" key="8">
    <source>
        <dbReference type="PROSITE" id="PS50011"/>
    </source>
</evidence>
<dbReference type="InterPro" id="IPR017441">
    <property type="entry name" value="Protein_kinase_ATP_BS"/>
</dbReference>
<dbReference type="InterPro" id="IPR008271">
    <property type="entry name" value="Ser/Thr_kinase_AS"/>
</dbReference>
<dbReference type="InterPro" id="IPR000719">
    <property type="entry name" value="Prot_kinase_dom"/>
</dbReference>
<dbReference type="Gene3D" id="1.10.510.10">
    <property type="entry name" value="Transferase(Phosphotransferase) domain 1"/>
    <property type="match status" value="1"/>
</dbReference>
<dbReference type="PROSITE" id="PS00108">
    <property type="entry name" value="PROTEIN_KINASE_ST"/>
    <property type="match status" value="1"/>
</dbReference>
<name>A0A0B6S1Y5_BURPL</name>
<dbReference type="PROSITE" id="PS00107">
    <property type="entry name" value="PROTEIN_KINASE_ATP"/>
    <property type="match status" value="1"/>
</dbReference>
<dbReference type="SMART" id="SM00220">
    <property type="entry name" value="S_TKc"/>
    <property type="match status" value="1"/>
</dbReference>
<evidence type="ECO:0000256" key="2">
    <source>
        <dbReference type="ARBA" id="ARBA00022527"/>
    </source>
</evidence>
<dbReference type="RefSeq" id="WP_042627027.1">
    <property type="nucleotide sequence ID" value="NZ_CP002581.1"/>
</dbReference>
<evidence type="ECO:0000256" key="3">
    <source>
        <dbReference type="ARBA" id="ARBA00022679"/>
    </source>
</evidence>
<feature type="binding site" evidence="7">
    <location>
        <position position="44"/>
    </location>
    <ligand>
        <name>ATP</name>
        <dbReference type="ChEBI" id="CHEBI:30616"/>
    </ligand>
</feature>
<dbReference type="FunFam" id="1.10.510.10:FF:000021">
    <property type="entry name" value="Serine/threonine protein kinase"/>
    <property type="match status" value="1"/>
</dbReference>
<dbReference type="Proteomes" id="UP000031838">
    <property type="component" value="Chromosome 2"/>
</dbReference>
<dbReference type="PANTHER" id="PTHR43289">
    <property type="entry name" value="MITOGEN-ACTIVATED PROTEIN KINASE KINASE KINASE 20-RELATED"/>
    <property type="match status" value="1"/>
</dbReference>
<evidence type="ECO:0000256" key="5">
    <source>
        <dbReference type="ARBA" id="ARBA00022777"/>
    </source>
</evidence>
<dbReference type="AlphaFoldDB" id="A0A0B6S1Y5"/>
<evidence type="ECO:0000313" key="9">
    <source>
        <dbReference type="EMBL" id="AJK48374.1"/>
    </source>
</evidence>
<dbReference type="CDD" id="cd14014">
    <property type="entry name" value="STKc_PknB_like"/>
    <property type="match status" value="1"/>
</dbReference>
<feature type="domain" description="Protein kinase" evidence="8">
    <location>
        <begin position="15"/>
        <end position="283"/>
    </location>
</feature>
<protein>
    <recommendedName>
        <fullName evidence="1">non-specific serine/threonine protein kinase</fullName>
        <ecNumber evidence="1">2.7.11.1</ecNumber>
    </recommendedName>
</protein>
<keyword evidence="10" id="KW-1185">Reference proteome</keyword>
<dbReference type="Gene3D" id="3.30.200.20">
    <property type="entry name" value="Phosphorylase Kinase, domain 1"/>
    <property type="match status" value="1"/>
</dbReference>
<keyword evidence="3 9" id="KW-0808">Transferase</keyword>
<reference evidence="10" key="1">
    <citation type="submission" date="2011-03" db="EMBL/GenBank/DDBJ databases">
        <authorList>
            <person name="Voget S."/>
            <person name="Streit W.R."/>
            <person name="Jaeger K.E."/>
            <person name="Daniel R."/>
        </authorList>
    </citation>
    <scope>NUCLEOTIDE SEQUENCE [LARGE SCALE GENOMIC DNA]</scope>
    <source>
        <strain evidence="10">PG1</strain>
    </source>
</reference>
<keyword evidence="4 7" id="KW-0547">Nucleotide-binding</keyword>
<evidence type="ECO:0000256" key="7">
    <source>
        <dbReference type="PROSITE-ProRule" id="PRU10141"/>
    </source>
</evidence>
<organism evidence="9 10">
    <name type="scientific">Burkholderia plantarii</name>
    <dbReference type="NCBI Taxonomy" id="41899"/>
    <lineage>
        <taxon>Bacteria</taxon>
        <taxon>Pseudomonadati</taxon>
        <taxon>Pseudomonadota</taxon>
        <taxon>Betaproteobacteria</taxon>
        <taxon>Burkholderiales</taxon>
        <taxon>Burkholderiaceae</taxon>
        <taxon>Burkholderia</taxon>
    </lineage>
</organism>
<dbReference type="Pfam" id="PF00069">
    <property type="entry name" value="Pkinase"/>
    <property type="match status" value="1"/>
</dbReference>
<keyword evidence="6 7" id="KW-0067">ATP-binding</keyword>
<reference evidence="9 10" key="2">
    <citation type="journal article" date="2016" name="Appl. Microbiol. Biotechnol.">
        <title>Mutations improving production and secretion of extracellular lipase by Burkholderia glumae PG1.</title>
        <authorList>
            <person name="Knapp A."/>
            <person name="Voget S."/>
            <person name="Gao R."/>
            <person name="Zaburannyi N."/>
            <person name="Krysciak D."/>
            <person name="Breuer M."/>
            <person name="Hauer B."/>
            <person name="Streit W.R."/>
            <person name="Muller R."/>
            <person name="Daniel R."/>
            <person name="Jaeger K.E."/>
        </authorList>
    </citation>
    <scope>NUCLEOTIDE SEQUENCE [LARGE SCALE GENOMIC DNA]</scope>
    <source>
        <strain evidence="9 10">PG1</strain>
    </source>
</reference>